<dbReference type="HOGENOM" id="CLU_2917271_0_0_10"/>
<dbReference type="AlphaFoldDB" id="I6ZTS2"/>
<dbReference type="eggNOG" id="COG2198">
    <property type="taxonomic scope" value="Bacteria"/>
</dbReference>
<feature type="domain" description="HPt" evidence="2">
    <location>
        <begin position="1"/>
        <end position="61"/>
    </location>
</feature>
<accession>I6ZTS2</accession>
<dbReference type="KEGG" id="mro:MROS_2169"/>
<dbReference type="InterPro" id="IPR036641">
    <property type="entry name" value="HPT_dom_sf"/>
</dbReference>
<feature type="modified residue" description="Phosphohistidine" evidence="1">
    <location>
        <position position="6"/>
    </location>
</feature>
<proteinExistence type="predicted"/>
<organism evidence="3 4">
    <name type="scientific">Melioribacter roseus (strain DSM 23840 / JCM 17771 / VKM B-2668 / P3M-2)</name>
    <dbReference type="NCBI Taxonomy" id="1191523"/>
    <lineage>
        <taxon>Bacteria</taxon>
        <taxon>Pseudomonadati</taxon>
        <taxon>Ignavibacteriota</taxon>
        <taxon>Ignavibacteria</taxon>
        <taxon>Ignavibacteriales</taxon>
        <taxon>Melioribacteraceae</taxon>
        <taxon>Melioribacter</taxon>
    </lineage>
</organism>
<dbReference type="Pfam" id="PF01627">
    <property type="entry name" value="Hpt"/>
    <property type="match status" value="1"/>
</dbReference>
<evidence type="ECO:0000313" key="4">
    <source>
        <dbReference type="Proteomes" id="UP000009011"/>
    </source>
</evidence>
<dbReference type="EMBL" id="CP003557">
    <property type="protein sequence ID" value="AFN75399.1"/>
    <property type="molecule type" value="Genomic_DNA"/>
</dbReference>
<protein>
    <recommendedName>
        <fullName evidence="2">HPt domain-containing protein</fullName>
    </recommendedName>
</protein>
<name>I6ZTS2_MELRP</name>
<evidence type="ECO:0000313" key="3">
    <source>
        <dbReference type="EMBL" id="AFN75399.1"/>
    </source>
</evidence>
<evidence type="ECO:0000259" key="2">
    <source>
        <dbReference type="PROSITE" id="PS50894"/>
    </source>
</evidence>
<dbReference type="SUPFAM" id="SSF47226">
    <property type="entry name" value="Histidine-containing phosphotransfer domain, HPT domain"/>
    <property type="match status" value="1"/>
</dbReference>
<dbReference type="InterPro" id="IPR008207">
    <property type="entry name" value="Sig_transdc_His_kin_Hpt_dom"/>
</dbReference>
<dbReference type="STRING" id="1191523.MROS_2169"/>
<dbReference type="Proteomes" id="UP000009011">
    <property type="component" value="Chromosome"/>
</dbReference>
<evidence type="ECO:0000256" key="1">
    <source>
        <dbReference type="PROSITE-ProRule" id="PRU00110"/>
    </source>
</evidence>
<keyword evidence="4" id="KW-1185">Reference proteome</keyword>
<dbReference type="Gene3D" id="1.20.120.160">
    <property type="entry name" value="HPT domain"/>
    <property type="match status" value="1"/>
</dbReference>
<sequence length="61" mass="6932">MRTIIHELKGSSGTVGFRNLSRICAEIEEKISDNNNDWSTIENSIENLLNEIEVLEILNSK</sequence>
<gene>
    <name evidence="3" type="ordered locus">MROS_2169</name>
</gene>
<keyword evidence="1" id="KW-0597">Phosphoprotein</keyword>
<dbReference type="GO" id="GO:0000160">
    <property type="term" value="P:phosphorelay signal transduction system"/>
    <property type="evidence" value="ECO:0007669"/>
    <property type="project" value="InterPro"/>
</dbReference>
<reference evidence="3 4" key="1">
    <citation type="journal article" date="2013" name="PLoS ONE">
        <title>Genomic analysis of Melioribacter roseus, facultatively anaerobic organotrophic bacterium representing a novel deep lineage within Bacteriodetes/Chlorobi group.</title>
        <authorList>
            <person name="Kadnikov V.V."/>
            <person name="Mardanov A.V."/>
            <person name="Podosokorskaya O.A."/>
            <person name="Gavrilov S.N."/>
            <person name="Kublanov I.V."/>
            <person name="Beletsky A.V."/>
            <person name="Bonch-Osmolovskaya E.A."/>
            <person name="Ravin N.V."/>
        </authorList>
    </citation>
    <scope>NUCLEOTIDE SEQUENCE [LARGE SCALE GENOMIC DNA]</scope>
    <source>
        <strain evidence="4">JCM 17771 / P3M-2</strain>
    </source>
</reference>
<dbReference type="GO" id="GO:0004672">
    <property type="term" value="F:protein kinase activity"/>
    <property type="evidence" value="ECO:0007669"/>
    <property type="project" value="UniProtKB-ARBA"/>
</dbReference>
<dbReference type="PROSITE" id="PS50894">
    <property type="entry name" value="HPT"/>
    <property type="match status" value="1"/>
</dbReference>